<evidence type="ECO:0000313" key="1">
    <source>
        <dbReference type="EMBL" id="KAK7265601.1"/>
    </source>
</evidence>
<proteinExistence type="predicted"/>
<sequence>MVTVASLYKHSPSFSFSSISLLFSSRVSLSTDSVSDTSLTLSDYTTQTPRPLGFLLLRISFALCRSLSFLVVDLLIPVASPVLARDPGQAQKNPILVCIS</sequence>
<dbReference type="AlphaFoldDB" id="A0AAN9IA85"/>
<protein>
    <submittedName>
        <fullName evidence="1">Uncharacterized protein</fullName>
    </submittedName>
</protein>
<keyword evidence="2" id="KW-1185">Reference proteome</keyword>
<dbReference type="EMBL" id="JAYKXN010000008">
    <property type="protein sequence ID" value="KAK7265601.1"/>
    <property type="molecule type" value="Genomic_DNA"/>
</dbReference>
<reference evidence="1 2" key="1">
    <citation type="submission" date="2024-01" db="EMBL/GenBank/DDBJ databases">
        <title>The genomes of 5 underutilized Papilionoideae crops provide insights into root nodulation and disease resistance.</title>
        <authorList>
            <person name="Yuan L."/>
        </authorList>
    </citation>
    <scope>NUCLEOTIDE SEQUENCE [LARGE SCALE GENOMIC DNA]</scope>
    <source>
        <strain evidence="1">LY-2023</strain>
        <tissue evidence="1">Leaf</tissue>
    </source>
</reference>
<dbReference type="Proteomes" id="UP001359559">
    <property type="component" value="Unassembled WGS sequence"/>
</dbReference>
<accession>A0AAN9IA85</accession>
<gene>
    <name evidence="1" type="ORF">RJT34_33223</name>
</gene>
<comment type="caution">
    <text evidence="1">The sequence shown here is derived from an EMBL/GenBank/DDBJ whole genome shotgun (WGS) entry which is preliminary data.</text>
</comment>
<name>A0AAN9IA85_CLITE</name>
<organism evidence="1 2">
    <name type="scientific">Clitoria ternatea</name>
    <name type="common">Butterfly pea</name>
    <dbReference type="NCBI Taxonomy" id="43366"/>
    <lineage>
        <taxon>Eukaryota</taxon>
        <taxon>Viridiplantae</taxon>
        <taxon>Streptophyta</taxon>
        <taxon>Embryophyta</taxon>
        <taxon>Tracheophyta</taxon>
        <taxon>Spermatophyta</taxon>
        <taxon>Magnoliopsida</taxon>
        <taxon>eudicotyledons</taxon>
        <taxon>Gunneridae</taxon>
        <taxon>Pentapetalae</taxon>
        <taxon>rosids</taxon>
        <taxon>fabids</taxon>
        <taxon>Fabales</taxon>
        <taxon>Fabaceae</taxon>
        <taxon>Papilionoideae</taxon>
        <taxon>50 kb inversion clade</taxon>
        <taxon>NPAAA clade</taxon>
        <taxon>indigoferoid/millettioid clade</taxon>
        <taxon>Phaseoleae</taxon>
        <taxon>Clitoria</taxon>
    </lineage>
</organism>
<evidence type="ECO:0000313" key="2">
    <source>
        <dbReference type="Proteomes" id="UP001359559"/>
    </source>
</evidence>